<evidence type="ECO:0000259" key="15">
    <source>
        <dbReference type="PROSITE" id="PS50819"/>
    </source>
</evidence>
<dbReference type="InterPro" id="IPR003587">
    <property type="entry name" value="Hint_dom_N"/>
</dbReference>
<evidence type="ECO:0000256" key="7">
    <source>
        <dbReference type="ARBA" id="ARBA00023000"/>
    </source>
</evidence>
<dbReference type="EMBL" id="CBXV010000008">
    <property type="protein sequence ID" value="CDM66402.1"/>
    <property type="molecule type" value="Genomic_DNA"/>
</dbReference>
<dbReference type="InterPro" id="IPR003586">
    <property type="entry name" value="Hint_dom_C"/>
</dbReference>
<evidence type="ECO:0000256" key="2">
    <source>
        <dbReference type="ARBA" id="ARBA00007405"/>
    </source>
</evidence>
<dbReference type="SUPFAM" id="SSF55608">
    <property type="entry name" value="Homing endonucleases"/>
    <property type="match status" value="1"/>
</dbReference>
<dbReference type="Gene3D" id="2.170.16.10">
    <property type="entry name" value="Hedgehog/Intein (Hint) domain"/>
    <property type="match status" value="1"/>
</dbReference>
<gene>
    <name evidence="16" type="ORF">PYK22_02432</name>
</gene>
<dbReference type="InterPro" id="IPR006141">
    <property type="entry name" value="Intein_N"/>
</dbReference>
<dbReference type="SMART" id="SM00305">
    <property type="entry name" value="HintC"/>
    <property type="match status" value="1"/>
</dbReference>
<evidence type="ECO:0000256" key="5">
    <source>
        <dbReference type="ARBA" id="ARBA00022741"/>
    </source>
</evidence>
<evidence type="ECO:0000256" key="10">
    <source>
        <dbReference type="ARBA" id="ARBA00023285"/>
    </source>
</evidence>
<feature type="region of interest" description="Disordered" evidence="14">
    <location>
        <begin position="1007"/>
        <end position="1029"/>
    </location>
</feature>
<dbReference type="SUPFAM" id="SSF48168">
    <property type="entry name" value="R1 subunit of ribonucleotide reductase, N-terminal domain"/>
    <property type="match status" value="1"/>
</dbReference>
<dbReference type="InterPro" id="IPR004860">
    <property type="entry name" value="LAGLIDADG_dom"/>
</dbReference>
<protein>
    <recommendedName>
        <fullName evidence="13">Ribonucleoside-diphosphate reductase</fullName>
        <ecNumber evidence="13">1.17.4.1</ecNumber>
    </recommendedName>
</protein>
<dbReference type="InterPro" id="IPR008926">
    <property type="entry name" value="RNR_R1-su_N"/>
</dbReference>
<evidence type="ECO:0000256" key="6">
    <source>
        <dbReference type="ARBA" id="ARBA00022813"/>
    </source>
</evidence>
<name>A0A0B6X089_9BACT</name>
<comment type="function">
    <text evidence="13">Provides the precursors necessary for DNA synthesis. Catalyzes the biosynthesis of deoxyribonucleotides from the corresponding ribonucleotides.</text>
</comment>
<keyword evidence="4" id="KW-0237">DNA synthesis</keyword>
<comment type="cofactor">
    <cofactor evidence="1">
        <name>adenosylcob(III)alamin</name>
        <dbReference type="ChEBI" id="CHEBI:18408"/>
    </cofactor>
</comment>
<dbReference type="UniPathway" id="UPA00326"/>
<dbReference type="Pfam" id="PF02867">
    <property type="entry name" value="Ribonuc_red_lgC"/>
    <property type="match status" value="1"/>
</dbReference>
<dbReference type="Pfam" id="PF12637">
    <property type="entry name" value="TSCPD"/>
    <property type="match status" value="1"/>
</dbReference>
<dbReference type="EC" id="1.17.4.1" evidence="13"/>
<dbReference type="PANTHER" id="PTHR43371:SF1">
    <property type="entry name" value="RIBONUCLEOSIDE-DIPHOSPHATE REDUCTASE"/>
    <property type="match status" value="1"/>
</dbReference>
<reference evidence="16 17" key="2">
    <citation type="submission" date="2015-01" db="EMBL/GenBank/DDBJ databases">
        <title>Complete genome sequence of Pyrinomonas methylaliphatogenes type strain K22T.</title>
        <authorList>
            <person name="Lee K.C.Y."/>
            <person name="Power J.F."/>
            <person name="Dunfield P.F."/>
            <person name="Morgan X.C."/>
            <person name="Huttenhower C."/>
            <person name="Stott M.B."/>
        </authorList>
    </citation>
    <scope>NUCLEOTIDE SEQUENCE [LARGE SCALE GENOMIC DNA]</scope>
    <source>
        <strain evidence="16 17">K22</strain>
    </source>
</reference>
<dbReference type="NCBIfam" id="TIGR01445">
    <property type="entry name" value="intein_Nterm"/>
    <property type="match status" value="1"/>
</dbReference>
<dbReference type="SUPFAM" id="SSF51998">
    <property type="entry name" value="PFL-like glycyl radical enzymes"/>
    <property type="match status" value="1"/>
</dbReference>
<dbReference type="InterPro" id="IPR030934">
    <property type="entry name" value="Intein_C"/>
</dbReference>
<dbReference type="InterPro" id="IPR004042">
    <property type="entry name" value="Intein_endonuc_central"/>
</dbReference>
<dbReference type="CDD" id="cd00081">
    <property type="entry name" value="Hint"/>
    <property type="match status" value="2"/>
</dbReference>
<evidence type="ECO:0000313" key="17">
    <source>
        <dbReference type="Proteomes" id="UP000031518"/>
    </source>
</evidence>
<evidence type="ECO:0000256" key="13">
    <source>
        <dbReference type="RuleBase" id="RU003410"/>
    </source>
</evidence>
<feature type="compositionally biased region" description="Polar residues" evidence="14">
    <location>
        <begin position="1007"/>
        <end position="1020"/>
    </location>
</feature>
<dbReference type="GO" id="GO:0009263">
    <property type="term" value="P:deoxyribonucleotide biosynthetic process"/>
    <property type="evidence" value="ECO:0007669"/>
    <property type="project" value="UniProtKB-KW"/>
</dbReference>
<dbReference type="Proteomes" id="UP000031518">
    <property type="component" value="Unassembled WGS sequence"/>
</dbReference>
<dbReference type="SMART" id="SM00306">
    <property type="entry name" value="HintN"/>
    <property type="match status" value="1"/>
</dbReference>
<comment type="function">
    <text evidence="11">Catalyzes the reduction of ribonucleotides to deoxyribonucleotides. May function to provide a pool of deoxyribonucleotide precursors for DNA repair during oxygen limitation and/or for immediate growth after restoration of oxygen.</text>
</comment>
<accession>A0A0B6X089</accession>
<keyword evidence="17" id="KW-1185">Reference proteome</keyword>
<comment type="similarity">
    <text evidence="13">Belongs to the ribonucleoside diphosphate reductase large chain family.</text>
</comment>
<comment type="similarity">
    <text evidence="2">Belongs to the ribonucleoside diphosphate reductase class-2 family.</text>
</comment>
<keyword evidence="6" id="KW-0068">Autocatalytic cleavage</keyword>
<dbReference type="InterPro" id="IPR006142">
    <property type="entry name" value="INTEIN"/>
</dbReference>
<keyword evidence="9 13" id="KW-0215">Deoxyribonucleotide synthesis</keyword>
<dbReference type="PROSITE" id="PS50819">
    <property type="entry name" value="INTEIN_ENDONUCLEASE"/>
    <property type="match status" value="1"/>
</dbReference>
<evidence type="ECO:0000256" key="9">
    <source>
        <dbReference type="ARBA" id="ARBA00023116"/>
    </source>
</evidence>
<dbReference type="InterPro" id="IPR027434">
    <property type="entry name" value="Homing_endonucl"/>
</dbReference>
<dbReference type="GO" id="GO:0031419">
    <property type="term" value="F:cobalamin binding"/>
    <property type="evidence" value="ECO:0007669"/>
    <property type="project" value="UniProtKB-KW"/>
</dbReference>
<keyword evidence="5" id="KW-0547">Nucleotide-binding</keyword>
<dbReference type="Gene3D" id="3.10.28.10">
    <property type="entry name" value="Homing endonucleases"/>
    <property type="match status" value="1"/>
</dbReference>
<dbReference type="InterPro" id="IPR024434">
    <property type="entry name" value="TSCPD_dom"/>
</dbReference>
<dbReference type="STRING" id="454194.PYK22_02432"/>
<dbReference type="PANTHER" id="PTHR43371">
    <property type="entry name" value="VITAMIN B12-DEPENDENT RIBONUCLEOTIDE REDUCTASE"/>
    <property type="match status" value="1"/>
</dbReference>
<proteinExistence type="inferred from homology"/>
<sequence>MSTVIEKRKDRIYRSALKGSNAEALGLNARRVIAKRYSLKDAEGRPLEEWPDIVRRVVGAIAQAETNEAARRAFYEAMSEIMLGRYFIPNTPCLVNAGKPRGQLAACFVLEVPDSIEGIMEHAKRCALIHKSGGGTGMTYEFIRPAGSLVRSSHGQASGPVSFMQIVNTVTETVKQGGVRRGANMGILRVTHPDILRFIHAKNDQTSLTNFNISVTVTDRFMEAVDRGEWFQLEFDGRPWERPIYDPVQEGDYCVWRREDGSTVTFADRKDFLRTDFSTLRREDPPRPGMVYAPDVWNRIVASAHRYAEPGVIFIDEVNRHNHMMASMGPIYATNPCVTADALIYTDQGLVRAGELFRQGQKVSVVVDGRFGHEPAVAQASAVFRTGRRPVFRLETIEGYVLRATADHRIMTKRGWVELGKLQPGDEIHILNRKGAFGTEGSLELGRVTGWMVGDGHLTSSKAVLSFWGEDRALAPTFASYVNELVPMGRGARKDYVVGVARIVERNEARITSTRLRDLLIEDRWLVREKLRVSERVFRGSEQMQRGFLQGLFSANGTVLSNLEKGASVRLCSISLELLRDVQCLLLNFGIASRIYQHRREARKQILPNGRGGEGLYACQPIHELVISRENLRTFAREIGFLQSAKQQKLEMIVERRTREPKETFTARVARVTFDGVEDVFDLTEPATHSFIANGIVVHNCAEQALHFNNSCNLGSIDLAKFYDPERRVDWEALADTVRWSVRFLDNVIDVCGWPLPEIDDVVKRTRPVGLGIMGYADLLLKLGITYGSDESIAVMDEVMGFIRKEAWLASLALGREKGTFPELEPNRDAYADFLYGEVGIPRDLPLTPRNYEVTTIAPTGTISLVAETSSGVEPNFSWAYVRRDTLGTRTYVHTLAAEALGLEVDQTDQASIDRAAQYVVEHEEKLPEHFISAMKITAEQHVKVLAAAQRHVDNGVSKTVNGAANDTVESVDRLYRLARQLGCKAVSYYRDGSRDSQVLNTVTVSTAPQQATGTASHESPNLEAKSATRLERPRELQGWTWRIPFDGQNLYVTVNHDGRQILEVFATGPISGGVGLLASKMLRGGFEAEEVARSLNKVTGTHAVWFNQRLLTSPEQAVAECILITARRLAGLPDAARQIAKADDVKRAQTGVCPECGGQLEHASNCDTCRDCGYSKCK</sequence>
<dbReference type="Pfam" id="PF14890">
    <property type="entry name" value="Intein_splicing"/>
    <property type="match status" value="1"/>
</dbReference>
<dbReference type="InterPro" id="IPR013509">
    <property type="entry name" value="RNR_lsu_N"/>
</dbReference>
<dbReference type="GO" id="GO:0004748">
    <property type="term" value="F:ribonucleoside-diphosphate reductase activity, thioredoxin disulfide as acceptor"/>
    <property type="evidence" value="ECO:0007669"/>
    <property type="project" value="UniProtKB-EC"/>
</dbReference>
<organism evidence="16 17">
    <name type="scientific">Pyrinomonas methylaliphatogenes</name>
    <dbReference type="NCBI Taxonomy" id="454194"/>
    <lineage>
        <taxon>Bacteria</taxon>
        <taxon>Pseudomonadati</taxon>
        <taxon>Acidobacteriota</taxon>
        <taxon>Blastocatellia</taxon>
        <taxon>Blastocatellales</taxon>
        <taxon>Pyrinomonadaceae</taxon>
        <taxon>Pyrinomonas</taxon>
    </lineage>
</organism>
<dbReference type="Pfam" id="PF00317">
    <property type="entry name" value="Ribonuc_red_lgN"/>
    <property type="match status" value="1"/>
</dbReference>
<dbReference type="InterPro" id="IPR036844">
    <property type="entry name" value="Hint_dom_sf"/>
</dbReference>
<dbReference type="PROSITE" id="PS50818">
    <property type="entry name" value="INTEIN_C_TER"/>
    <property type="match status" value="1"/>
</dbReference>
<evidence type="ECO:0000256" key="4">
    <source>
        <dbReference type="ARBA" id="ARBA00022634"/>
    </source>
</evidence>
<dbReference type="PROSITE" id="PS50817">
    <property type="entry name" value="INTEIN_N_TER"/>
    <property type="match status" value="1"/>
</dbReference>
<dbReference type="GO" id="GO:0071897">
    <property type="term" value="P:DNA biosynthetic process"/>
    <property type="evidence" value="ECO:0007669"/>
    <property type="project" value="UniProtKB-KW"/>
</dbReference>
<dbReference type="OrthoDB" id="9762933at2"/>
<evidence type="ECO:0000256" key="8">
    <source>
        <dbReference type="ARBA" id="ARBA00023002"/>
    </source>
</evidence>
<dbReference type="GO" id="GO:0016539">
    <property type="term" value="P:intein-mediated protein splicing"/>
    <property type="evidence" value="ECO:0007669"/>
    <property type="project" value="InterPro"/>
</dbReference>
<keyword evidence="8 13" id="KW-0560">Oxidoreductase</keyword>
<dbReference type="Pfam" id="PF14528">
    <property type="entry name" value="LAGLIDADG_3"/>
    <property type="match status" value="1"/>
</dbReference>
<evidence type="ECO:0000256" key="12">
    <source>
        <dbReference type="ARBA" id="ARBA00047754"/>
    </source>
</evidence>
<evidence type="ECO:0000256" key="11">
    <source>
        <dbReference type="ARBA" id="ARBA00025437"/>
    </source>
</evidence>
<evidence type="ECO:0000256" key="3">
    <source>
        <dbReference type="ARBA" id="ARBA00022628"/>
    </source>
</evidence>
<dbReference type="GO" id="GO:0004519">
    <property type="term" value="F:endonuclease activity"/>
    <property type="evidence" value="ECO:0007669"/>
    <property type="project" value="InterPro"/>
</dbReference>
<keyword evidence="7" id="KW-0651">Protein splicing</keyword>
<dbReference type="AlphaFoldDB" id="A0A0B6X089"/>
<dbReference type="SUPFAM" id="SSF51294">
    <property type="entry name" value="Hedgehog/intein (Hint) domain"/>
    <property type="match status" value="1"/>
</dbReference>
<dbReference type="Gene3D" id="3.20.70.20">
    <property type="match status" value="2"/>
</dbReference>
<dbReference type="InterPro" id="IPR050862">
    <property type="entry name" value="RdRp_reductase_class-2"/>
</dbReference>
<dbReference type="NCBIfam" id="TIGR01443">
    <property type="entry name" value="intein_Cterm"/>
    <property type="match status" value="1"/>
</dbReference>
<reference evidence="16 17" key="1">
    <citation type="submission" date="2013-12" db="EMBL/GenBank/DDBJ databases">
        <authorList>
            <person name="Stott M."/>
        </authorList>
    </citation>
    <scope>NUCLEOTIDE SEQUENCE [LARGE SCALE GENOMIC DNA]</scope>
    <source>
        <strain evidence="16 17">K22</strain>
    </source>
</reference>
<dbReference type="GO" id="GO:0005524">
    <property type="term" value="F:ATP binding"/>
    <property type="evidence" value="ECO:0007669"/>
    <property type="project" value="InterPro"/>
</dbReference>
<feature type="domain" description="DOD-type homing endonuclease" evidence="15">
    <location>
        <begin position="448"/>
        <end position="591"/>
    </location>
</feature>
<evidence type="ECO:0000313" key="16">
    <source>
        <dbReference type="EMBL" id="CDM66402.1"/>
    </source>
</evidence>
<dbReference type="RefSeq" id="WP_041977648.1">
    <property type="nucleotide sequence ID" value="NZ_CBXV010000008.1"/>
</dbReference>
<comment type="catalytic activity">
    <reaction evidence="12 13">
        <text>a 2'-deoxyribonucleoside 5'-diphosphate + [thioredoxin]-disulfide + H2O = a ribonucleoside 5'-diphosphate + [thioredoxin]-dithiol</text>
        <dbReference type="Rhea" id="RHEA:23252"/>
        <dbReference type="Rhea" id="RHEA-COMP:10698"/>
        <dbReference type="Rhea" id="RHEA-COMP:10700"/>
        <dbReference type="ChEBI" id="CHEBI:15377"/>
        <dbReference type="ChEBI" id="CHEBI:29950"/>
        <dbReference type="ChEBI" id="CHEBI:50058"/>
        <dbReference type="ChEBI" id="CHEBI:57930"/>
        <dbReference type="ChEBI" id="CHEBI:73316"/>
        <dbReference type="EC" id="1.17.4.1"/>
    </reaction>
</comment>
<evidence type="ECO:0000256" key="14">
    <source>
        <dbReference type="SAM" id="MobiDB-lite"/>
    </source>
</evidence>
<dbReference type="PRINTS" id="PR00379">
    <property type="entry name" value="INTEIN"/>
</dbReference>
<dbReference type="InterPro" id="IPR000788">
    <property type="entry name" value="RNR_lg_C"/>
</dbReference>
<keyword evidence="3" id="KW-0846">Cobalamin</keyword>
<evidence type="ECO:0000256" key="1">
    <source>
        <dbReference type="ARBA" id="ARBA00001922"/>
    </source>
</evidence>
<keyword evidence="10" id="KW-0170">Cobalt</keyword>